<evidence type="ECO:0000256" key="3">
    <source>
        <dbReference type="ARBA" id="ARBA00022603"/>
    </source>
</evidence>
<dbReference type="Gene3D" id="3.40.50.150">
    <property type="entry name" value="Vaccinia Virus protein VP39"/>
    <property type="match status" value="1"/>
</dbReference>
<feature type="region of interest" description="Disordered" evidence="7">
    <location>
        <begin position="531"/>
        <end position="554"/>
    </location>
</feature>
<feature type="compositionally biased region" description="Basic and acidic residues" evidence="7">
    <location>
        <begin position="250"/>
        <end position="261"/>
    </location>
</feature>
<keyword evidence="5" id="KW-0949">S-adenosyl-L-methionine</keyword>
<dbReference type="InterPro" id="IPR029063">
    <property type="entry name" value="SAM-dependent_MTases_sf"/>
</dbReference>
<feature type="compositionally biased region" description="Polar residues" evidence="7">
    <location>
        <begin position="1"/>
        <end position="10"/>
    </location>
</feature>
<dbReference type="AlphaFoldDB" id="A0A2A9MI33"/>
<dbReference type="EMBL" id="NWUJ01000005">
    <property type="protein sequence ID" value="PFH35060.1"/>
    <property type="molecule type" value="Genomic_DNA"/>
</dbReference>
<name>A0A2A9MI33_BESBE</name>
<evidence type="ECO:0000256" key="6">
    <source>
        <dbReference type="ARBA" id="ARBA00038091"/>
    </source>
</evidence>
<dbReference type="OrthoDB" id="333664at2759"/>
<protein>
    <recommendedName>
        <fullName evidence="8">RlmI-like PUA domain-containing protein</fullName>
    </recommendedName>
</protein>
<dbReference type="InterPro" id="IPR015947">
    <property type="entry name" value="PUA-like_sf"/>
</dbReference>
<comment type="caution">
    <text evidence="9">The sequence shown here is derived from an EMBL/GenBank/DDBJ whole genome shotgun (WGS) entry which is preliminary data.</text>
</comment>
<dbReference type="GeneID" id="40310875"/>
<feature type="compositionally biased region" description="Basic and acidic residues" evidence="7">
    <location>
        <begin position="208"/>
        <end position="227"/>
    </location>
</feature>
<evidence type="ECO:0000256" key="5">
    <source>
        <dbReference type="ARBA" id="ARBA00022691"/>
    </source>
</evidence>
<dbReference type="PANTHER" id="PTHR42873">
    <property type="entry name" value="RIBOSOMAL RNA LARGE SUBUNIT METHYLTRANSFERASE"/>
    <property type="match status" value="1"/>
</dbReference>
<accession>A0A2A9MI33</accession>
<feature type="region of interest" description="Disordered" evidence="7">
    <location>
        <begin position="447"/>
        <end position="488"/>
    </location>
</feature>
<feature type="region of interest" description="Disordered" evidence="7">
    <location>
        <begin position="1"/>
        <end position="22"/>
    </location>
</feature>
<evidence type="ECO:0000256" key="7">
    <source>
        <dbReference type="SAM" id="MobiDB-lite"/>
    </source>
</evidence>
<keyword evidence="2" id="KW-0963">Cytoplasm</keyword>
<feature type="compositionally biased region" description="Basic and acidic residues" evidence="7">
    <location>
        <begin position="283"/>
        <end position="299"/>
    </location>
</feature>
<dbReference type="GO" id="GO:0003723">
    <property type="term" value="F:RNA binding"/>
    <property type="evidence" value="ECO:0007669"/>
    <property type="project" value="InterPro"/>
</dbReference>
<comment type="similarity">
    <text evidence="6">Belongs to the methyltransferase superfamily. RlmI family.</text>
</comment>
<dbReference type="PANTHER" id="PTHR42873:SF1">
    <property type="entry name" value="S-ADENOSYLMETHIONINE-DEPENDENT METHYLTRANSFERASE DOMAIN-CONTAINING PROTEIN"/>
    <property type="match status" value="1"/>
</dbReference>
<keyword evidence="10" id="KW-1185">Reference proteome</keyword>
<feature type="compositionally biased region" description="Low complexity" evidence="7">
    <location>
        <begin position="531"/>
        <end position="549"/>
    </location>
</feature>
<keyword evidence="4" id="KW-0808">Transferase</keyword>
<dbReference type="STRING" id="94643.A0A2A9MI33"/>
<feature type="region of interest" description="Disordered" evidence="7">
    <location>
        <begin position="149"/>
        <end position="301"/>
    </location>
</feature>
<evidence type="ECO:0000256" key="1">
    <source>
        <dbReference type="ARBA" id="ARBA00004496"/>
    </source>
</evidence>
<dbReference type="InterPro" id="IPR041532">
    <property type="entry name" value="RlmI-like_PUA"/>
</dbReference>
<dbReference type="RefSeq" id="XP_029219069.1">
    <property type="nucleotide sequence ID" value="XM_029364361.1"/>
</dbReference>
<dbReference type="KEGG" id="bbes:BESB_059470"/>
<dbReference type="SUPFAM" id="SSF53335">
    <property type="entry name" value="S-adenosyl-L-methionine-dependent methyltransferases"/>
    <property type="match status" value="1"/>
</dbReference>
<comment type="subcellular location">
    <subcellularLocation>
        <location evidence="1">Cytoplasm</location>
    </subcellularLocation>
</comment>
<evidence type="ECO:0000256" key="4">
    <source>
        <dbReference type="ARBA" id="ARBA00022679"/>
    </source>
</evidence>
<evidence type="ECO:0000313" key="9">
    <source>
        <dbReference type="EMBL" id="PFH35060.1"/>
    </source>
</evidence>
<dbReference type="Proteomes" id="UP000224006">
    <property type="component" value="Chromosome V"/>
</dbReference>
<evidence type="ECO:0000259" key="8">
    <source>
        <dbReference type="Pfam" id="PF17785"/>
    </source>
</evidence>
<gene>
    <name evidence="9" type="ORF">BESB_059470</name>
</gene>
<evidence type="ECO:0000313" key="10">
    <source>
        <dbReference type="Proteomes" id="UP000224006"/>
    </source>
</evidence>
<organism evidence="9 10">
    <name type="scientific">Besnoitia besnoiti</name>
    <name type="common">Apicomplexan protozoan</name>
    <dbReference type="NCBI Taxonomy" id="94643"/>
    <lineage>
        <taxon>Eukaryota</taxon>
        <taxon>Sar</taxon>
        <taxon>Alveolata</taxon>
        <taxon>Apicomplexa</taxon>
        <taxon>Conoidasida</taxon>
        <taxon>Coccidia</taxon>
        <taxon>Eucoccidiorida</taxon>
        <taxon>Eimeriorina</taxon>
        <taxon>Sarcocystidae</taxon>
        <taxon>Besnoitia</taxon>
    </lineage>
</organism>
<dbReference type="InterPro" id="IPR036974">
    <property type="entry name" value="PUA_sf"/>
</dbReference>
<dbReference type="VEuPathDB" id="ToxoDB:BESB_059470"/>
<reference evidence="9 10" key="1">
    <citation type="submission" date="2017-09" db="EMBL/GenBank/DDBJ databases">
        <title>Genome sequencing of Besnoitia besnoiti strain Bb-Ger1.</title>
        <authorList>
            <person name="Schares G."/>
            <person name="Venepally P."/>
            <person name="Lorenzi H.A."/>
        </authorList>
    </citation>
    <scope>NUCLEOTIDE SEQUENCE [LARGE SCALE GENOMIC DNA]</scope>
    <source>
        <strain evidence="9 10">Bb-Ger1</strain>
    </source>
</reference>
<feature type="compositionally biased region" description="Basic and acidic residues" evidence="7">
    <location>
        <begin position="166"/>
        <end position="182"/>
    </location>
</feature>
<evidence type="ECO:0000256" key="2">
    <source>
        <dbReference type="ARBA" id="ARBA00022490"/>
    </source>
</evidence>
<dbReference type="Pfam" id="PF17785">
    <property type="entry name" value="PUA_3"/>
    <property type="match status" value="1"/>
</dbReference>
<dbReference type="CDD" id="cd21153">
    <property type="entry name" value="PUA_RlmI"/>
    <property type="match status" value="1"/>
</dbReference>
<dbReference type="Gene3D" id="3.30.750.80">
    <property type="entry name" value="RNA methyltransferase domain (HRMD) like"/>
    <property type="match status" value="1"/>
</dbReference>
<proteinExistence type="inferred from homology"/>
<dbReference type="Gene3D" id="2.30.130.10">
    <property type="entry name" value="PUA domain"/>
    <property type="match status" value="1"/>
</dbReference>
<dbReference type="SUPFAM" id="SSF88697">
    <property type="entry name" value="PUA domain-like"/>
    <property type="match status" value="1"/>
</dbReference>
<sequence length="954" mass="101691">MASSPLSQSGARGALWPRLRRADLRRPPAAHAPAPAFNAASPRSLAFPVVVPSSSTLKSACSGAGLQHASLSFPVLSVSPHLCSTSASWTPPSAAVPPRLFSCRLSSLSSTALLPRSSLGSFAVSRSSRAFPSPVPSLSFVRAFARAASRQLSASRSPGPAALKGELGRGNEDAQHSDREDVSAEDPGEEKEGHDDAPTGAPRRAPRRHNEGRKDDPKSQCSEEHSQGRGSHWTKEDEEGDGRVTGTGYIRRDADVGKEDATVAAVSASPFSFLSPQPKRARGKPEKVSKKQKPREKETSAAPAFRFKWNARAALEAGRGEEAAVLSVAKQGERHAHSETETGGEEKAESLMTGAVPQLRLHSATACQGGVKRRERLCHGHPWVYEHEVANLEELRGVPAGTLVEVIEEDGSLVGVGLLNRCSSVPVRFLRHALIYQKQGGGGGMIKSAVPDASSCDPSEATPSASFHSPPATPLASEPPSSPPPAKQLRARLRPTDLLPAPVEELSARLRASLQRQRALALSDPLVTSSAAAPSAAPSSLPVPGGSAAPKDRFSPSALRALKASGRARFSARDQGAGADAPGGSCLRETVFYRAVAGEADGLPGLEIDVFESCVGRESARAQTVQVVRLNSVSARPLLPLVVDICSKELPPATCIAVQSIQSNKEKLAQEGAEFVTELVHGEDPCVWFETRSLPVRAELVTHLLLPPFAAYSPSCQHLQRTCFHLTESLRAQFGARLSLLTVRAGARAIGVISALSAEAEATQTAADRAPEARGRLGAALAGAPEWSAKVENVVLVEEAEALADLASQMARRNGLAEKTTIFTRVDVDVELEKMTRSHLKFHLAYLHFPPAIKFRPSQRHGQFGAGYRPSFRGVSRSLSTSLDLLHPGGVLVYSLLLPKEESRDVGFDLLRAAVQATGKKAVLLGTWGSNSDQRFLVSHNDLWYEHVYCVRLQ</sequence>
<keyword evidence="3" id="KW-0489">Methyltransferase</keyword>
<feature type="domain" description="RlmI-like PUA" evidence="8">
    <location>
        <begin position="373"/>
        <end position="430"/>
    </location>
</feature>